<keyword evidence="1" id="KW-0812">Transmembrane</keyword>
<name>A0A814E543_9BILA</name>
<evidence type="ECO:0000256" key="1">
    <source>
        <dbReference type="SAM" id="Phobius"/>
    </source>
</evidence>
<proteinExistence type="predicted"/>
<feature type="transmembrane region" description="Helical" evidence="1">
    <location>
        <begin position="30"/>
        <end position="52"/>
    </location>
</feature>
<dbReference type="EMBL" id="CAJNOC010003039">
    <property type="protein sequence ID" value="CAF0964805.1"/>
    <property type="molecule type" value="Genomic_DNA"/>
</dbReference>
<reference evidence="2" key="1">
    <citation type="submission" date="2021-02" db="EMBL/GenBank/DDBJ databases">
        <authorList>
            <person name="Nowell W R."/>
        </authorList>
    </citation>
    <scope>NUCLEOTIDE SEQUENCE</scope>
    <source>
        <strain evidence="2">Ploen Becks lab</strain>
    </source>
</reference>
<sequence>MNNTELGINGTLAANPLTEKEKEAFLNSSLFIFVLIGIVLAIVLVAIVIFIIRKRSATRQFRDYEDNFMRDANEFHDNHEEDDK</sequence>
<accession>A0A814E543</accession>
<organism evidence="2 3">
    <name type="scientific">Brachionus calyciflorus</name>
    <dbReference type="NCBI Taxonomy" id="104777"/>
    <lineage>
        <taxon>Eukaryota</taxon>
        <taxon>Metazoa</taxon>
        <taxon>Spiralia</taxon>
        <taxon>Gnathifera</taxon>
        <taxon>Rotifera</taxon>
        <taxon>Eurotatoria</taxon>
        <taxon>Monogononta</taxon>
        <taxon>Pseudotrocha</taxon>
        <taxon>Ploima</taxon>
        <taxon>Brachionidae</taxon>
        <taxon>Brachionus</taxon>
    </lineage>
</organism>
<evidence type="ECO:0000313" key="2">
    <source>
        <dbReference type="EMBL" id="CAF0964805.1"/>
    </source>
</evidence>
<comment type="caution">
    <text evidence="2">The sequence shown here is derived from an EMBL/GenBank/DDBJ whole genome shotgun (WGS) entry which is preliminary data.</text>
</comment>
<keyword evidence="1" id="KW-1133">Transmembrane helix</keyword>
<keyword evidence="1" id="KW-0472">Membrane</keyword>
<gene>
    <name evidence="2" type="ORF">OXX778_LOCUS14609</name>
</gene>
<dbReference type="Proteomes" id="UP000663879">
    <property type="component" value="Unassembled WGS sequence"/>
</dbReference>
<keyword evidence="3" id="KW-1185">Reference proteome</keyword>
<dbReference type="AlphaFoldDB" id="A0A814E543"/>
<protein>
    <submittedName>
        <fullName evidence="2">Uncharacterized protein</fullName>
    </submittedName>
</protein>
<evidence type="ECO:0000313" key="3">
    <source>
        <dbReference type="Proteomes" id="UP000663879"/>
    </source>
</evidence>